<feature type="compositionally biased region" description="Low complexity" evidence="8">
    <location>
        <begin position="76"/>
        <end position="88"/>
    </location>
</feature>
<accession>A0A0N1H3N1</accession>
<dbReference type="InterPro" id="IPR050985">
    <property type="entry name" value="Alpha-glycosidase_related"/>
</dbReference>
<proteinExistence type="inferred from homology"/>
<dbReference type="EMBL" id="LFJN01000045">
    <property type="protein sequence ID" value="KPI35062.1"/>
    <property type="molecule type" value="Genomic_DNA"/>
</dbReference>
<dbReference type="EC" id="3.2.1.22" evidence="5"/>
<reference evidence="10 11" key="1">
    <citation type="submission" date="2015-06" db="EMBL/GenBank/DDBJ databases">
        <title>Draft genome of the ant-associated black yeast Phialophora attae CBS 131958.</title>
        <authorList>
            <person name="Moreno L.F."/>
            <person name="Stielow B.J."/>
            <person name="de Hoog S."/>
            <person name="Vicente V.A."/>
            <person name="Weiss V.A."/>
            <person name="de Vries M."/>
            <person name="Cruz L.M."/>
            <person name="Souza E.M."/>
        </authorList>
    </citation>
    <scope>NUCLEOTIDE SEQUENCE [LARGE SCALE GENOMIC DNA]</scope>
    <source>
        <strain evidence="10 11">CBS 131958</strain>
    </source>
</reference>
<evidence type="ECO:0000256" key="7">
    <source>
        <dbReference type="ARBA" id="ARBA00023295"/>
    </source>
</evidence>
<dbReference type="InterPro" id="IPR002252">
    <property type="entry name" value="Glyco_hydro_36"/>
</dbReference>
<dbReference type="Proteomes" id="UP000038010">
    <property type="component" value="Unassembled WGS sequence"/>
</dbReference>
<evidence type="ECO:0000256" key="8">
    <source>
        <dbReference type="SAM" id="MobiDB-lite"/>
    </source>
</evidence>
<dbReference type="GO" id="GO:0016052">
    <property type="term" value="P:carbohydrate catabolic process"/>
    <property type="evidence" value="ECO:0007669"/>
    <property type="project" value="InterPro"/>
</dbReference>
<dbReference type="CDD" id="cd14791">
    <property type="entry name" value="GH36"/>
    <property type="match status" value="1"/>
</dbReference>
<dbReference type="PRINTS" id="PR00743">
    <property type="entry name" value="GLHYDRLASE36"/>
</dbReference>
<comment type="similarity">
    <text evidence="3">Belongs to the glycosyl hydrolase 36 family.</text>
</comment>
<keyword evidence="7" id="KW-0326">Glycosidase</keyword>
<dbReference type="Gene3D" id="2.70.98.60">
    <property type="entry name" value="alpha-galactosidase from lactobacil brevis"/>
    <property type="match status" value="1"/>
</dbReference>
<evidence type="ECO:0000256" key="2">
    <source>
        <dbReference type="ARBA" id="ARBA00001911"/>
    </source>
</evidence>
<organism evidence="10 11">
    <name type="scientific">Cyphellophora attinorum</name>
    <dbReference type="NCBI Taxonomy" id="1664694"/>
    <lineage>
        <taxon>Eukaryota</taxon>
        <taxon>Fungi</taxon>
        <taxon>Dikarya</taxon>
        <taxon>Ascomycota</taxon>
        <taxon>Pezizomycotina</taxon>
        <taxon>Eurotiomycetes</taxon>
        <taxon>Chaetothyriomycetidae</taxon>
        <taxon>Chaetothyriales</taxon>
        <taxon>Cyphellophoraceae</taxon>
        <taxon>Cyphellophora</taxon>
    </lineage>
</organism>
<evidence type="ECO:0000256" key="5">
    <source>
        <dbReference type="ARBA" id="ARBA00012755"/>
    </source>
</evidence>
<dbReference type="VEuPathDB" id="FungiDB:AB675_7202"/>
<dbReference type="Gene3D" id="3.20.20.70">
    <property type="entry name" value="Aldolase class I"/>
    <property type="match status" value="1"/>
</dbReference>
<evidence type="ECO:0000259" key="9">
    <source>
        <dbReference type="Pfam" id="PF16875"/>
    </source>
</evidence>
<dbReference type="STRING" id="1664694.A0A0N1H3N1"/>
<evidence type="ECO:0000313" key="11">
    <source>
        <dbReference type="Proteomes" id="UP000038010"/>
    </source>
</evidence>
<dbReference type="GO" id="GO:0004557">
    <property type="term" value="F:alpha-galactosidase activity"/>
    <property type="evidence" value="ECO:0007669"/>
    <property type="project" value="UniProtKB-EC"/>
</dbReference>
<comment type="subunit">
    <text evidence="4">Homotetramer.</text>
</comment>
<dbReference type="GeneID" id="28739433"/>
<dbReference type="InterPro" id="IPR038417">
    <property type="entry name" value="Alpga-gal_N_sf"/>
</dbReference>
<dbReference type="PANTHER" id="PTHR43053:SF3">
    <property type="entry name" value="ALPHA-GALACTOSIDASE C-RELATED"/>
    <property type="match status" value="1"/>
</dbReference>
<dbReference type="OrthoDB" id="5795902at2759"/>
<comment type="catalytic activity">
    <reaction evidence="1">
        <text>Hydrolysis of terminal, non-reducing alpha-D-galactose residues in alpha-D-galactosides, including galactose oligosaccharides, galactomannans and galactolipids.</text>
        <dbReference type="EC" id="3.2.1.22"/>
    </reaction>
</comment>
<dbReference type="InterPro" id="IPR031704">
    <property type="entry name" value="Glyco_hydro_36_N"/>
</dbReference>
<dbReference type="SUPFAM" id="SSF51445">
    <property type="entry name" value="(Trans)glycosidases"/>
    <property type="match status" value="1"/>
</dbReference>
<comment type="caution">
    <text evidence="10">The sequence shown here is derived from an EMBL/GenBank/DDBJ whole genome shotgun (WGS) entry which is preliminary data.</text>
</comment>
<name>A0A0N1H3N1_9EURO</name>
<feature type="domain" description="Glycosyl hydrolase family 36 N-terminal" evidence="9">
    <location>
        <begin position="58"/>
        <end position="302"/>
    </location>
</feature>
<protein>
    <recommendedName>
        <fullName evidence="5">alpha-galactosidase</fullName>
        <ecNumber evidence="5">3.2.1.22</ecNumber>
    </recommendedName>
</protein>
<dbReference type="AlphaFoldDB" id="A0A0N1H3N1"/>
<keyword evidence="6" id="KW-0378">Hydrolase</keyword>
<evidence type="ECO:0000256" key="1">
    <source>
        <dbReference type="ARBA" id="ARBA00001255"/>
    </source>
</evidence>
<dbReference type="InterPro" id="IPR017853">
    <property type="entry name" value="GH"/>
</dbReference>
<keyword evidence="11" id="KW-1185">Reference proteome</keyword>
<dbReference type="FunFam" id="3.20.20.70:FF:000118">
    <property type="entry name" value="Alpha-galactosidase"/>
    <property type="match status" value="1"/>
</dbReference>
<dbReference type="RefSeq" id="XP_017995025.1">
    <property type="nucleotide sequence ID" value="XM_018147553.1"/>
</dbReference>
<dbReference type="PANTHER" id="PTHR43053">
    <property type="entry name" value="GLYCOSIDASE FAMILY 31"/>
    <property type="match status" value="1"/>
</dbReference>
<feature type="region of interest" description="Disordered" evidence="8">
    <location>
        <begin position="65"/>
        <end position="88"/>
    </location>
</feature>
<gene>
    <name evidence="10" type="ORF">AB675_7202</name>
</gene>
<sequence>MATVTSTLSSSAADMGSTAYPTYDSERPFLKPIVADGTTFALNGRNVSYRFRRDSKTGDLLSDHFGGTVTESPAVPGTTPPSGWSTTSHLRREFPELGKGDFRNPAVFLKHHDRSTVSHFRYQSYKVLDGKPDYPELPATFGSNDHVKTLVIRMYDSYSHVAADLLYSIFPEHDAIVRRVVLTNESDKDVVVEKLASFCVDLPSADYDVVGLRGEWSRERSLFRRKVDYGMQSFGSNTGFSSHFYNPFLAVTASDSNETHGDVWAFSLVYTGSFAAEVEKSPHGIVRAAIGMNNYQLSWSLQPGQSIASPECVAIYSSSGMGSISRNYHRLYRDHLIKSKFATEPKPPLLNSWEGLYFDFDETKIEQLAKSAAGLGMKLFVLDDGWFGVKHPRIDDKGGLGDWAPNPARFPSGLKTIVDRITKLPVARSEQKLRFGIWIEPEMVSPKSELYAAHPYWVMSAGLHDRSETRSQLVLNLGLPEVQDSIIDSITTLLKGANVSYVKWDHNRAIHESASPQSYHEYIIGMYRVFDTLTSRFPDILWEGCAAGGGRFDPGVLQYFPQIWASDNMDGLERINIHFGTSVVYPLSTIAAHVAHHRVIRRNAASP</sequence>
<comment type="cofactor">
    <cofactor evidence="2">
        <name>NAD(+)</name>
        <dbReference type="ChEBI" id="CHEBI:57540"/>
    </cofactor>
</comment>
<dbReference type="InterPro" id="IPR013785">
    <property type="entry name" value="Aldolase_TIM"/>
</dbReference>
<evidence type="ECO:0000313" key="10">
    <source>
        <dbReference type="EMBL" id="KPI35062.1"/>
    </source>
</evidence>
<evidence type="ECO:0000256" key="3">
    <source>
        <dbReference type="ARBA" id="ARBA00006202"/>
    </source>
</evidence>
<evidence type="ECO:0000256" key="4">
    <source>
        <dbReference type="ARBA" id="ARBA00011881"/>
    </source>
</evidence>
<dbReference type="Pfam" id="PF02065">
    <property type="entry name" value="Melibiase"/>
    <property type="match status" value="1"/>
</dbReference>
<dbReference type="Pfam" id="PF16875">
    <property type="entry name" value="Glyco_hydro_36N"/>
    <property type="match status" value="1"/>
</dbReference>
<evidence type="ECO:0000256" key="6">
    <source>
        <dbReference type="ARBA" id="ARBA00022801"/>
    </source>
</evidence>